<keyword evidence="15" id="KW-1185">Reference proteome</keyword>
<evidence type="ECO:0000256" key="5">
    <source>
        <dbReference type="ARBA" id="ARBA00022701"/>
    </source>
</evidence>
<feature type="compositionally biased region" description="Polar residues" evidence="13">
    <location>
        <begin position="622"/>
        <end position="631"/>
    </location>
</feature>
<keyword evidence="8" id="KW-0969">Cilium</keyword>
<evidence type="ECO:0000256" key="8">
    <source>
        <dbReference type="ARBA" id="ARBA00023069"/>
    </source>
</evidence>
<protein>
    <submittedName>
        <fullName evidence="14">Uncharacterized protein</fullName>
    </submittedName>
</protein>
<reference evidence="14 15" key="1">
    <citation type="submission" date="2024-05" db="EMBL/GenBank/DDBJ databases">
        <authorList>
            <person name="Wallberg A."/>
        </authorList>
    </citation>
    <scope>NUCLEOTIDE SEQUENCE [LARGE SCALE GENOMIC DNA]</scope>
</reference>
<organism evidence="14 15">
    <name type="scientific">Meganyctiphanes norvegica</name>
    <name type="common">Northern krill</name>
    <name type="synonym">Thysanopoda norvegica</name>
    <dbReference type="NCBI Taxonomy" id="48144"/>
    <lineage>
        <taxon>Eukaryota</taxon>
        <taxon>Metazoa</taxon>
        <taxon>Ecdysozoa</taxon>
        <taxon>Arthropoda</taxon>
        <taxon>Crustacea</taxon>
        <taxon>Multicrustacea</taxon>
        <taxon>Malacostraca</taxon>
        <taxon>Eumalacostraca</taxon>
        <taxon>Eucarida</taxon>
        <taxon>Euphausiacea</taxon>
        <taxon>Euphausiidae</taxon>
        <taxon>Meganyctiphanes</taxon>
    </lineage>
</organism>
<evidence type="ECO:0000256" key="12">
    <source>
        <dbReference type="SAM" id="Coils"/>
    </source>
</evidence>
<comment type="caution">
    <text evidence="14">The sequence shown here is derived from an EMBL/GenBank/DDBJ whole genome shotgun (WGS) entry which is preliminary data.</text>
</comment>
<dbReference type="GO" id="GO:0036158">
    <property type="term" value="P:outer dynein arm assembly"/>
    <property type="evidence" value="ECO:0007669"/>
    <property type="project" value="TreeGrafter"/>
</dbReference>
<evidence type="ECO:0000256" key="1">
    <source>
        <dbReference type="ARBA" id="ARBA00004430"/>
    </source>
</evidence>
<evidence type="ECO:0000256" key="10">
    <source>
        <dbReference type="ARBA" id="ARBA00023212"/>
    </source>
</evidence>
<dbReference type="InterPro" id="IPR001680">
    <property type="entry name" value="WD40_rpt"/>
</dbReference>
<keyword evidence="12" id="KW-0175">Coiled coil</keyword>
<comment type="subcellular location">
    <subcellularLocation>
        <location evidence="1">Cytoplasm</location>
        <location evidence="1">Cytoskeleton</location>
        <location evidence="1">Cilium axoneme</location>
    </subcellularLocation>
</comment>
<dbReference type="PANTHER" id="PTHR12442">
    <property type="entry name" value="DYNEIN INTERMEDIATE CHAIN"/>
    <property type="match status" value="1"/>
</dbReference>
<dbReference type="GO" id="GO:0036157">
    <property type="term" value="C:outer dynein arm"/>
    <property type="evidence" value="ECO:0007669"/>
    <property type="project" value="TreeGrafter"/>
</dbReference>
<dbReference type="Proteomes" id="UP001497623">
    <property type="component" value="Unassembled WGS sequence"/>
</dbReference>
<evidence type="ECO:0000256" key="3">
    <source>
        <dbReference type="ARBA" id="ARBA00022490"/>
    </source>
</evidence>
<feature type="non-terminal residue" evidence="14">
    <location>
        <position position="1"/>
    </location>
</feature>
<evidence type="ECO:0000256" key="6">
    <source>
        <dbReference type="ARBA" id="ARBA00022737"/>
    </source>
</evidence>
<gene>
    <name evidence="14" type="ORF">MNOR_LOCUS25935</name>
</gene>
<evidence type="ECO:0000256" key="9">
    <source>
        <dbReference type="ARBA" id="ARBA00023175"/>
    </source>
</evidence>
<evidence type="ECO:0000313" key="14">
    <source>
        <dbReference type="EMBL" id="CAL4127875.1"/>
    </source>
</evidence>
<keyword evidence="11" id="KW-0966">Cell projection</keyword>
<keyword evidence="4" id="KW-0853">WD repeat</keyword>
<dbReference type="EMBL" id="CAXKWB010025304">
    <property type="protein sequence ID" value="CAL4127875.1"/>
    <property type="molecule type" value="Genomic_DNA"/>
</dbReference>
<feature type="coiled-coil region" evidence="12">
    <location>
        <begin position="548"/>
        <end position="579"/>
    </location>
</feature>
<comment type="similarity">
    <text evidence="2">Belongs to the dynein intermediate chain family.</text>
</comment>
<evidence type="ECO:0000256" key="7">
    <source>
        <dbReference type="ARBA" id="ARBA00023017"/>
    </source>
</evidence>
<evidence type="ECO:0000313" key="15">
    <source>
        <dbReference type="Proteomes" id="UP001497623"/>
    </source>
</evidence>
<proteinExistence type="inferred from homology"/>
<evidence type="ECO:0000256" key="13">
    <source>
        <dbReference type="SAM" id="MobiDB-lite"/>
    </source>
</evidence>
<accession>A0AAV2RMB7</accession>
<feature type="compositionally biased region" description="Gly residues" evidence="13">
    <location>
        <begin position="529"/>
        <end position="538"/>
    </location>
</feature>
<dbReference type="PANTHER" id="PTHR12442:SF7">
    <property type="entry name" value="DYNEIN AXONEMAL INTERMEDIATE CHAIN 2"/>
    <property type="match status" value="1"/>
</dbReference>
<keyword evidence="7" id="KW-0243">Dynein</keyword>
<dbReference type="Gene3D" id="2.130.10.10">
    <property type="entry name" value="YVTN repeat-like/Quinoprotein amine dehydrogenase"/>
    <property type="match status" value="2"/>
</dbReference>
<keyword evidence="5" id="KW-0493">Microtubule</keyword>
<dbReference type="SMART" id="SM00320">
    <property type="entry name" value="WD40"/>
    <property type="match status" value="3"/>
</dbReference>
<dbReference type="InterPro" id="IPR050687">
    <property type="entry name" value="Dynein_IC"/>
</dbReference>
<dbReference type="GO" id="GO:0005874">
    <property type="term" value="C:microtubule"/>
    <property type="evidence" value="ECO:0007669"/>
    <property type="project" value="UniProtKB-KW"/>
</dbReference>
<evidence type="ECO:0000256" key="4">
    <source>
        <dbReference type="ARBA" id="ARBA00022574"/>
    </source>
</evidence>
<dbReference type="GO" id="GO:0045504">
    <property type="term" value="F:dynein heavy chain binding"/>
    <property type="evidence" value="ECO:0007669"/>
    <property type="project" value="TreeGrafter"/>
</dbReference>
<keyword evidence="6" id="KW-0677">Repeat</keyword>
<sequence>ESSVTLDFEIRPKLWISPKYLTFSVDLAIPGFYFPATPQGTVGSEAKMFFYKTILEIAQIYVNSQARPLRCAYVSVTQHNDQVKYRKPSEKNNYYITATFESFVKIQDGITLKGDIRIYEEQMTIAMKSILINTIKASDDTHCGETILMFLNLTPPNTNERVLAAIASSKFINLATRTIRDTYLRCDINTSSQPELILHAPSWLQSIQYNIKDANIIAAGLHNGQVTWWDVRTGGQPVESTPLSVSHAHTVTAVTWLAHKTRTELFSTSTDGQVLWWDTRKLSAPTDKLLLDPSVKEESDGGCSSCLSAICLEYEPTMPTKFMVATEQGKVVACNRRARNPQDRISLIYNAHISPIYFLQRNPFFLKNFMTVGDWTVKLWAEDFKESPILWTKPSPAQLRGGCWSASRSSVLFTARLDGALDAWDLLTSWSKPAATAQVVDEGLETVVAHEGGRLLAVGSQLGTLSLLNVPARLLTPSDKHEKAAFTAVLERETRRERVLEARHKEQRLRERVRGGQGRGGGGPPPNVGPGGGLGGPTSTGAATDDPQEMAARAIREAEEEYRKKVAEIKATIEAEEAESGAISAAVAAAAVVVTQPAEDTQQHMKCVSGALNIPSDEEPKSISSNGSAER</sequence>
<keyword evidence="3" id="KW-0963">Cytoplasm</keyword>
<feature type="region of interest" description="Disordered" evidence="13">
    <location>
        <begin position="504"/>
        <end position="548"/>
    </location>
</feature>
<feature type="region of interest" description="Disordered" evidence="13">
    <location>
        <begin position="611"/>
        <end position="631"/>
    </location>
</feature>
<dbReference type="GO" id="GO:0003341">
    <property type="term" value="P:cilium movement"/>
    <property type="evidence" value="ECO:0007669"/>
    <property type="project" value="TreeGrafter"/>
</dbReference>
<evidence type="ECO:0000256" key="11">
    <source>
        <dbReference type="ARBA" id="ARBA00023273"/>
    </source>
</evidence>
<dbReference type="AlphaFoldDB" id="A0AAV2RMB7"/>
<name>A0AAV2RMB7_MEGNR</name>
<dbReference type="GO" id="GO:0045503">
    <property type="term" value="F:dynein light chain binding"/>
    <property type="evidence" value="ECO:0007669"/>
    <property type="project" value="TreeGrafter"/>
</dbReference>
<dbReference type="SUPFAM" id="SSF50978">
    <property type="entry name" value="WD40 repeat-like"/>
    <property type="match status" value="1"/>
</dbReference>
<evidence type="ECO:0000256" key="2">
    <source>
        <dbReference type="ARBA" id="ARBA00011059"/>
    </source>
</evidence>
<keyword evidence="9" id="KW-0505">Motor protein</keyword>
<feature type="compositionally biased region" description="Basic and acidic residues" evidence="13">
    <location>
        <begin position="504"/>
        <end position="514"/>
    </location>
</feature>
<dbReference type="InterPro" id="IPR036322">
    <property type="entry name" value="WD40_repeat_dom_sf"/>
</dbReference>
<dbReference type="InterPro" id="IPR015943">
    <property type="entry name" value="WD40/YVTN_repeat-like_dom_sf"/>
</dbReference>
<keyword evidence="10" id="KW-0206">Cytoskeleton</keyword>
<feature type="non-terminal residue" evidence="14">
    <location>
        <position position="631"/>
    </location>
</feature>